<comment type="caution">
    <text evidence="1">The sequence shown here is derived from an EMBL/GenBank/DDBJ whole genome shotgun (WGS) entry which is preliminary data.</text>
</comment>
<reference evidence="1 2" key="1">
    <citation type="submission" date="2015-08" db="EMBL/GenBank/DDBJ databases">
        <title>Next Generation Sequencing and Analysis of the Genome of Puccinia sorghi L Schw, the Causal Agent of Maize Common Rust.</title>
        <authorList>
            <person name="Rochi L."/>
            <person name="Burguener G."/>
            <person name="Darino M."/>
            <person name="Turjanski A."/>
            <person name="Kreff E."/>
            <person name="Dieguez M.J."/>
            <person name="Sacco F."/>
        </authorList>
    </citation>
    <scope>NUCLEOTIDE SEQUENCE [LARGE SCALE GENOMIC DNA]</scope>
    <source>
        <strain evidence="1 2">RO10H11247</strain>
    </source>
</reference>
<protein>
    <submittedName>
        <fullName evidence="1">Uncharacterized protein</fullName>
    </submittedName>
</protein>
<dbReference type="VEuPathDB" id="FungiDB:VP01_7g16"/>
<keyword evidence="2" id="KW-1185">Reference proteome</keyword>
<proteinExistence type="predicted"/>
<accession>A0A0L6UAN2</accession>
<evidence type="ECO:0000313" key="1">
    <source>
        <dbReference type="EMBL" id="KNZ45576.1"/>
    </source>
</evidence>
<dbReference type="EMBL" id="LAVV01013495">
    <property type="protein sequence ID" value="KNZ45576.1"/>
    <property type="molecule type" value="Genomic_DNA"/>
</dbReference>
<evidence type="ECO:0000313" key="2">
    <source>
        <dbReference type="Proteomes" id="UP000037035"/>
    </source>
</evidence>
<sequence>MLKAQPKKEGLPSNVADLALECNGLLPCGWGIVLLERIFQESDHTPQALRPEWTLDWQPLLWRMIEEIWPMGHAQHKVEVFEALKEQKQLTLYLDGCTKKSVNSISALMLLKGANKKNFLDVLDLNHKQHTGNNTFLARKYSILSKKLS</sequence>
<dbReference type="OrthoDB" id="2504957at2759"/>
<organism evidence="1 2">
    <name type="scientific">Puccinia sorghi</name>
    <dbReference type="NCBI Taxonomy" id="27349"/>
    <lineage>
        <taxon>Eukaryota</taxon>
        <taxon>Fungi</taxon>
        <taxon>Dikarya</taxon>
        <taxon>Basidiomycota</taxon>
        <taxon>Pucciniomycotina</taxon>
        <taxon>Pucciniomycetes</taxon>
        <taxon>Pucciniales</taxon>
        <taxon>Pucciniaceae</taxon>
        <taxon>Puccinia</taxon>
    </lineage>
</organism>
<dbReference type="Proteomes" id="UP000037035">
    <property type="component" value="Unassembled WGS sequence"/>
</dbReference>
<dbReference type="AlphaFoldDB" id="A0A0L6UAN2"/>
<gene>
    <name evidence="1" type="ORF">VP01_7g16</name>
</gene>
<name>A0A0L6UAN2_9BASI</name>